<evidence type="ECO:0000313" key="1">
    <source>
        <dbReference type="EMBL" id="QRC97915.1"/>
    </source>
</evidence>
<dbReference type="VEuPathDB" id="FungiDB:JI435_411240"/>
<protein>
    <submittedName>
        <fullName evidence="1">Uncharacterized protein</fullName>
    </submittedName>
</protein>
<accession>A0A7U2F3B8</accession>
<reference evidence="2" key="1">
    <citation type="journal article" date="2021" name="BMC Genomics">
        <title>Chromosome-level genome assembly and manually-curated proteome of model necrotroph Parastagonospora nodorum Sn15 reveals a genome-wide trove of candidate effector homologs, and redundancy of virulence-related functions within an accessory chromosome.</title>
        <authorList>
            <person name="Bertazzoni S."/>
            <person name="Jones D.A.B."/>
            <person name="Phan H.T."/>
            <person name="Tan K.-C."/>
            <person name="Hane J.K."/>
        </authorList>
    </citation>
    <scope>NUCLEOTIDE SEQUENCE [LARGE SCALE GENOMIC DNA]</scope>
    <source>
        <strain evidence="2">SN15 / ATCC MYA-4574 / FGSC 10173)</strain>
    </source>
</reference>
<sequence length="67" mass="7458">MGEGGRSKSVARERNPVKQRSFVFLGFSVLEDRGRCAGQSREGKIIIVIAQYMNLLFLRIIVCAAIT</sequence>
<organism evidence="1 2">
    <name type="scientific">Phaeosphaeria nodorum (strain SN15 / ATCC MYA-4574 / FGSC 10173)</name>
    <name type="common">Glume blotch fungus</name>
    <name type="synonym">Parastagonospora nodorum</name>
    <dbReference type="NCBI Taxonomy" id="321614"/>
    <lineage>
        <taxon>Eukaryota</taxon>
        <taxon>Fungi</taxon>
        <taxon>Dikarya</taxon>
        <taxon>Ascomycota</taxon>
        <taxon>Pezizomycotina</taxon>
        <taxon>Dothideomycetes</taxon>
        <taxon>Pleosporomycetidae</taxon>
        <taxon>Pleosporales</taxon>
        <taxon>Pleosporineae</taxon>
        <taxon>Phaeosphaeriaceae</taxon>
        <taxon>Parastagonospora</taxon>
    </lineage>
</organism>
<gene>
    <name evidence="1" type="ORF">JI435_411240</name>
</gene>
<evidence type="ECO:0000313" key="2">
    <source>
        <dbReference type="Proteomes" id="UP000663193"/>
    </source>
</evidence>
<keyword evidence="2" id="KW-1185">Reference proteome</keyword>
<proteinExistence type="predicted"/>
<dbReference type="Proteomes" id="UP000663193">
    <property type="component" value="Chromosome 8"/>
</dbReference>
<dbReference type="AlphaFoldDB" id="A0A7U2F3B8"/>
<dbReference type="EMBL" id="CP069030">
    <property type="protein sequence ID" value="QRC97915.1"/>
    <property type="molecule type" value="Genomic_DNA"/>
</dbReference>
<name>A0A7U2F3B8_PHANO</name>